<accession>A0ACC0CIP6</accession>
<comment type="caution">
    <text evidence="1">The sequence shown here is derived from an EMBL/GenBank/DDBJ whole genome shotgun (WGS) entry which is preliminary data.</text>
</comment>
<keyword evidence="2" id="KW-1185">Reference proteome</keyword>
<sequence>MATLTTIPCEIMISILRELGNVRFLLPSLLTCRHVYSCFKENPGVAAEILQRQIPPAIIPYSIAVLEASHLSPRNETSVIGLLDTLYTQPSKFTGRLRTMPVPLLTRMGHTHEVIHELATDFASSAWTRLSKDQGSEVAGSLVLSSSEYLRFCRAFYRVELYFRLFCYRDPSTPVPPHEDRFFSNQPPWEKEQLASVLDFLELKLSKASHDVLAHDIEFGELGIDYITTGENNQFRQLWLSQGVDFVHRLMSESSYDGKKALLKSAFNAGTVDLYDSLMSPSETDLDDDRPLSSYTDEDLAALYSPTESQNQDTDKGPFEAWRVAFDPLPRSAWAMLTNNSGLRERAYVFWDLDRIETYGMEKLFENAPEDSELQLAYINTDEMDESFKQRSKIWQKGGRGYWSKNDESRIVWPAQKDGN</sequence>
<reference evidence="1 2" key="1">
    <citation type="journal article" date="2022" name="New Phytol.">
        <title>Ecological generalism drives hyperdiversity of secondary metabolite gene clusters in xylarialean endophytes.</title>
        <authorList>
            <person name="Franco M.E.E."/>
            <person name="Wisecaver J.H."/>
            <person name="Arnold A.E."/>
            <person name="Ju Y.M."/>
            <person name="Slot J.C."/>
            <person name="Ahrendt S."/>
            <person name="Moore L.P."/>
            <person name="Eastman K.E."/>
            <person name="Scott K."/>
            <person name="Konkel Z."/>
            <person name="Mondo S.J."/>
            <person name="Kuo A."/>
            <person name="Hayes R.D."/>
            <person name="Haridas S."/>
            <person name="Andreopoulos B."/>
            <person name="Riley R."/>
            <person name="LaButti K."/>
            <person name="Pangilinan J."/>
            <person name="Lipzen A."/>
            <person name="Amirebrahimi M."/>
            <person name="Yan J."/>
            <person name="Adam C."/>
            <person name="Keymanesh K."/>
            <person name="Ng V."/>
            <person name="Louie K."/>
            <person name="Northen T."/>
            <person name="Drula E."/>
            <person name="Henrissat B."/>
            <person name="Hsieh H.M."/>
            <person name="Youens-Clark K."/>
            <person name="Lutzoni F."/>
            <person name="Miadlikowska J."/>
            <person name="Eastwood D.C."/>
            <person name="Hamelin R.C."/>
            <person name="Grigoriev I.V."/>
            <person name="U'Ren J.M."/>
        </authorList>
    </citation>
    <scope>NUCLEOTIDE SEQUENCE [LARGE SCALE GENOMIC DNA]</scope>
    <source>
        <strain evidence="1 2">ER1909</strain>
    </source>
</reference>
<evidence type="ECO:0000313" key="1">
    <source>
        <dbReference type="EMBL" id="KAI6080195.1"/>
    </source>
</evidence>
<gene>
    <name evidence="1" type="ORF">F4821DRAFT_71738</name>
</gene>
<organism evidence="1 2">
    <name type="scientific">Hypoxylon rubiginosum</name>
    <dbReference type="NCBI Taxonomy" id="110542"/>
    <lineage>
        <taxon>Eukaryota</taxon>
        <taxon>Fungi</taxon>
        <taxon>Dikarya</taxon>
        <taxon>Ascomycota</taxon>
        <taxon>Pezizomycotina</taxon>
        <taxon>Sordariomycetes</taxon>
        <taxon>Xylariomycetidae</taxon>
        <taxon>Xylariales</taxon>
        <taxon>Hypoxylaceae</taxon>
        <taxon>Hypoxylon</taxon>
    </lineage>
</organism>
<protein>
    <submittedName>
        <fullName evidence="1">Uncharacterized protein</fullName>
    </submittedName>
</protein>
<proteinExistence type="predicted"/>
<evidence type="ECO:0000313" key="2">
    <source>
        <dbReference type="Proteomes" id="UP001497680"/>
    </source>
</evidence>
<dbReference type="EMBL" id="MU394471">
    <property type="protein sequence ID" value="KAI6080195.1"/>
    <property type="molecule type" value="Genomic_DNA"/>
</dbReference>
<dbReference type="Proteomes" id="UP001497680">
    <property type="component" value="Unassembled WGS sequence"/>
</dbReference>
<name>A0ACC0CIP6_9PEZI</name>